<organism evidence="1 2">
    <name type="scientific">Nepenthes gracilis</name>
    <name type="common">Slender pitcher plant</name>
    <dbReference type="NCBI Taxonomy" id="150966"/>
    <lineage>
        <taxon>Eukaryota</taxon>
        <taxon>Viridiplantae</taxon>
        <taxon>Streptophyta</taxon>
        <taxon>Embryophyta</taxon>
        <taxon>Tracheophyta</taxon>
        <taxon>Spermatophyta</taxon>
        <taxon>Magnoliopsida</taxon>
        <taxon>eudicotyledons</taxon>
        <taxon>Gunneridae</taxon>
        <taxon>Pentapetalae</taxon>
        <taxon>Caryophyllales</taxon>
        <taxon>Nepenthaceae</taxon>
        <taxon>Nepenthes</taxon>
    </lineage>
</organism>
<gene>
    <name evidence="1" type="ORF">Nepgr_017283</name>
</gene>
<proteinExistence type="predicted"/>
<protein>
    <submittedName>
        <fullName evidence="1">Uncharacterized protein</fullName>
    </submittedName>
</protein>
<dbReference type="EMBL" id="BSYO01000015">
    <property type="protein sequence ID" value="GMH15442.1"/>
    <property type="molecule type" value="Genomic_DNA"/>
</dbReference>
<comment type="caution">
    <text evidence="1">The sequence shown here is derived from an EMBL/GenBank/DDBJ whole genome shotgun (WGS) entry which is preliminary data.</text>
</comment>
<dbReference type="AlphaFoldDB" id="A0AAD3SQX3"/>
<name>A0AAD3SQX3_NEPGR</name>
<evidence type="ECO:0000313" key="2">
    <source>
        <dbReference type="Proteomes" id="UP001279734"/>
    </source>
</evidence>
<sequence>MDRASRPLLSQEPGLVLAGLPFVSDVDQELCMPAPPFTINWNGRTGLCLADTTGMDDRFPEGLWTDGSFRMEWMSWFEWSGWQCW</sequence>
<reference evidence="1" key="1">
    <citation type="submission" date="2023-05" db="EMBL/GenBank/DDBJ databases">
        <title>Nepenthes gracilis genome sequencing.</title>
        <authorList>
            <person name="Fukushima K."/>
        </authorList>
    </citation>
    <scope>NUCLEOTIDE SEQUENCE</scope>
    <source>
        <strain evidence="1">SING2019-196</strain>
    </source>
</reference>
<accession>A0AAD3SQX3</accession>
<evidence type="ECO:0000313" key="1">
    <source>
        <dbReference type="EMBL" id="GMH15442.1"/>
    </source>
</evidence>
<dbReference type="Proteomes" id="UP001279734">
    <property type="component" value="Unassembled WGS sequence"/>
</dbReference>
<keyword evidence="2" id="KW-1185">Reference proteome</keyword>